<dbReference type="RefSeq" id="WP_014908500.1">
    <property type="nucleotide sequence ID" value="NZ_CBDRHC010000028.1"/>
</dbReference>
<dbReference type="EMBL" id="JAYMRS010000008">
    <property type="protein sequence ID" value="MFB8770107.1"/>
    <property type="molecule type" value="Genomic_DNA"/>
</dbReference>
<reference evidence="1 4" key="2">
    <citation type="submission" date="2024-01" db="EMBL/GenBank/DDBJ databases">
        <title>Genome mining of biosynthetic gene clusters to explore secondary metabolites of Streptomyces sp.</title>
        <authorList>
            <person name="Baig A."/>
            <person name="Ajitkumar Shintre N."/>
            <person name="Kumar H."/>
            <person name="Anbarasu A."/>
            <person name="Ramaiah S."/>
        </authorList>
    </citation>
    <scope>NUCLEOTIDE SEQUENCE [LARGE SCALE GENOMIC DNA]</scope>
    <source>
        <strain evidence="1 4">A01</strain>
    </source>
</reference>
<organism evidence="2 3">
    <name type="scientific">Nocardiopsis alba</name>
    <dbReference type="NCBI Taxonomy" id="53437"/>
    <lineage>
        <taxon>Bacteria</taxon>
        <taxon>Bacillati</taxon>
        <taxon>Actinomycetota</taxon>
        <taxon>Actinomycetes</taxon>
        <taxon>Streptosporangiales</taxon>
        <taxon>Nocardiopsidaceae</taxon>
        <taxon>Nocardiopsis</taxon>
    </lineage>
</organism>
<sequence>MAWTWRYHEAGGAPVETTGLPEESFTSRGDAESWLGENWSELAEAGVGTVALLEEDREVYTMPLGAED</sequence>
<reference evidence="2 3" key="1">
    <citation type="journal article" date="2019" name="Nat. Commun.">
        <title>The antimicrobial potential of Streptomyces from insect microbiomes.</title>
        <authorList>
            <person name="Chevrette M.G."/>
            <person name="Carlson C.M."/>
            <person name="Ortega H.E."/>
            <person name="Thomas C."/>
            <person name="Ananiev G.E."/>
            <person name="Barns K.J."/>
            <person name="Book A.J."/>
            <person name="Cagnazzo J."/>
            <person name="Carlos C."/>
            <person name="Flanigan W."/>
            <person name="Grubbs K.J."/>
            <person name="Horn H.A."/>
            <person name="Hoffmann F.M."/>
            <person name="Klassen J.L."/>
            <person name="Knack J.J."/>
            <person name="Lewin G.R."/>
            <person name="McDonald B.R."/>
            <person name="Muller L."/>
            <person name="Melo W.G.P."/>
            <person name="Pinto-Tomas A.A."/>
            <person name="Schmitz A."/>
            <person name="Wendt-Pienkowski E."/>
            <person name="Wildman S."/>
            <person name="Zhao M."/>
            <person name="Zhang F."/>
            <person name="Bugni T.S."/>
            <person name="Andes D.R."/>
            <person name="Pupo M.T."/>
            <person name="Currie C.R."/>
        </authorList>
    </citation>
    <scope>NUCLEOTIDE SEQUENCE [LARGE SCALE GENOMIC DNA]</scope>
    <source>
        <strain evidence="2 3">SID5840</strain>
    </source>
</reference>
<dbReference type="EMBL" id="WWHY01000001">
    <property type="protein sequence ID" value="MYR31263.1"/>
    <property type="molecule type" value="Genomic_DNA"/>
</dbReference>
<comment type="caution">
    <text evidence="2">The sequence shown here is derived from an EMBL/GenBank/DDBJ whole genome shotgun (WGS) entry which is preliminary data.</text>
</comment>
<accession>A0A7K2IMT5</accession>
<dbReference type="AlphaFoldDB" id="A0A7K2IMT5"/>
<protein>
    <submittedName>
        <fullName evidence="2">Uncharacterized protein</fullName>
    </submittedName>
</protein>
<name>A0A7K2IMT5_9ACTN</name>
<dbReference type="Proteomes" id="UP001585053">
    <property type="component" value="Unassembled WGS sequence"/>
</dbReference>
<evidence type="ECO:0000313" key="2">
    <source>
        <dbReference type="EMBL" id="MYR31263.1"/>
    </source>
</evidence>
<keyword evidence="4" id="KW-1185">Reference proteome</keyword>
<evidence type="ECO:0000313" key="4">
    <source>
        <dbReference type="Proteomes" id="UP001585053"/>
    </source>
</evidence>
<proteinExistence type="predicted"/>
<evidence type="ECO:0000313" key="1">
    <source>
        <dbReference type="EMBL" id="MFB8770107.1"/>
    </source>
</evidence>
<gene>
    <name evidence="2" type="ORF">GTW20_02985</name>
    <name evidence="1" type="ORF">VSQ78_20585</name>
</gene>
<dbReference type="Proteomes" id="UP000467124">
    <property type="component" value="Unassembled WGS sequence"/>
</dbReference>
<evidence type="ECO:0000313" key="3">
    <source>
        <dbReference type="Proteomes" id="UP000467124"/>
    </source>
</evidence>
<dbReference type="OMA" id="WTWRFEK"/>